<gene>
    <name evidence="1" type="ORF">GCM10009107_49040</name>
</gene>
<comment type="caution">
    <text evidence="1">The sequence shown here is derived from an EMBL/GenBank/DDBJ whole genome shotgun (WGS) entry which is preliminary data.</text>
</comment>
<evidence type="ECO:0000313" key="1">
    <source>
        <dbReference type="EMBL" id="GAA0763565.1"/>
    </source>
</evidence>
<accession>A0ABN1KDP3</accession>
<reference evidence="1 2" key="1">
    <citation type="journal article" date="2019" name="Int. J. Syst. Evol. Microbiol.">
        <title>The Global Catalogue of Microorganisms (GCM) 10K type strain sequencing project: providing services to taxonomists for standard genome sequencing and annotation.</title>
        <authorList>
            <consortium name="The Broad Institute Genomics Platform"/>
            <consortium name="The Broad Institute Genome Sequencing Center for Infectious Disease"/>
            <person name="Wu L."/>
            <person name="Ma J."/>
        </authorList>
    </citation>
    <scope>NUCLEOTIDE SEQUENCE [LARGE SCALE GENOMIC DNA]</scope>
    <source>
        <strain evidence="1 2">JCM 15503</strain>
    </source>
</reference>
<sequence>MNEVRPHFRLTNILTPETGILLRTDEFAPFRKRAYDCAASGKSILCRIVTNAHKQRNTSIFTKNIDGIDNLNMKASEVDIIQYHTIQRRFLMNIIYGVDKLSHLPIHWNVDMPEIRKSSMPLIVFPAIFSTINSYKATNCCHGRIGLILDSPQVNTAGCAIPILRLL</sequence>
<dbReference type="EMBL" id="BAAAEW010000037">
    <property type="protein sequence ID" value="GAA0763565.1"/>
    <property type="molecule type" value="Genomic_DNA"/>
</dbReference>
<proteinExistence type="predicted"/>
<dbReference type="Proteomes" id="UP001500279">
    <property type="component" value="Unassembled WGS sequence"/>
</dbReference>
<name>A0ABN1KDP3_9BURK</name>
<organism evidence="1 2">
    <name type="scientific">Ideonella azotifigens</name>
    <dbReference type="NCBI Taxonomy" id="513160"/>
    <lineage>
        <taxon>Bacteria</taxon>
        <taxon>Pseudomonadati</taxon>
        <taxon>Pseudomonadota</taxon>
        <taxon>Betaproteobacteria</taxon>
        <taxon>Burkholderiales</taxon>
        <taxon>Sphaerotilaceae</taxon>
        <taxon>Ideonella</taxon>
    </lineage>
</organism>
<evidence type="ECO:0000313" key="2">
    <source>
        <dbReference type="Proteomes" id="UP001500279"/>
    </source>
</evidence>
<keyword evidence="2" id="KW-1185">Reference proteome</keyword>
<protein>
    <submittedName>
        <fullName evidence="1">Uncharacterized protein</fullName>
    </submittedName>
</protein>